<dbReference type="PROSITE" id="PS51257">
    <property type="entry name" value="PROKAR_LIPOPROTEIN"/>
    <property type="match status" value="1"/>
</dbReference>
<dbReference type="EMBL" id="CAEZVV010000014">
    <property type="protein sequence ID" value="CAB4638593.1"/>
    <property type="molecule type" value="Genomic_DNA"/>
</dbReference>
<dbReference type="EMBL" id="CAEZSU010000033">
    <property type="protein sequence ID" value="CAB4544935.1"/>
    <property type="molecule type" value="Genomic_DNA"/>
</dbReference>
<organism evidence="1">
    <name type="scientific">freshwater metagenome</name>
    <dbReference type="NCBI Taxonomy" id="449393"/>
    <lineage>
        <taxon>unclassified sequences</taxon>
        <taxon>metagenomes</taxon>
        <taxon>ecological metagenomes</taxon>
    </lineage>
</organism>
<evidence type="ECO:0000313" key="2">
    <source>
        <dbReference type="EMBL" id="CAB4566497.1"/>
    </source>
</evidence>
<proteinExistence type="predicted"/>
<evidence type="ECO:0000313" key="5">
    <source>
        <dbReference type="EMBL" id="CAB4695039.1"/>
    </source>
</evidence>
<accession>A0A6J6C1N1</accession>
<name>A0A6J6C1N1_9ZZZZ</name>
<dbReference type="AlphaFoldDB" id="A0A6J6C1N1"/>
<sequence>MNPRFRSRRTSRIRRIVITMVALTVLATVIATSCSSGTSPSAADTSPPEVSATTIAESPLSAHFEIDQREIVAGNLGRATIVIVNRTGEPIVSTACPANLYTAGLVGNGNEPEGSQLACASFHEIPIGETRLPVQFLTRVEMCSQPPSTRFTQCLSDGTQPTLVPGEYDLIAWSLDRSLPVPSPIKVKLIG</sequence>
<dbReference type="EMBL" id="CAEZTR010000072">
    <property type="protein sequence ID" value="CAB4581012.1"/>
    <property type="molecule type" value="Genomic_DNA"/>
</dbReference>
<reference evidence="1" key="1">
    <citation type="submission" date="2020-05" db="EMBL/GenBank/DDBJ databases">
        <authorList>
            <person name="Chiriac C."/>
            <person name="Salcher M."/>
            <person name="Ghai R."/>
            <person name="Kavagutti S V."/>
        </authorList>
    </citation>
    <scope>NUCLEOTIDE SEQUENCE</scope>
</reference>
<evidence type="ECO:0000313" key="4">
    <source>
        <dbReference type="EMBL" id="CAB4638593.1"/>
    </source>
</evidence>
<protein>
    <submittedName>
        <fullName evidence="1">Unannotated protein</fullName>
    </submittedName>
</protein>
<dbReference type="EMBL" id="CAEZTG010000074">
    <property type="protein sequence ID" value="CAB4566497.1"/>
    <property type="molecule type" value="Genomic_DNA"/>
</dbReference>
<evidence type="ECO:0000313" key="1">
    <source>
        <dbReference type="EMBL" id="CAB4544935.1"/>
    </source>
</evidence>
<gene>
    <name evidence="1" type="ORF">UFOPK1495_00441</name>
    <name evidence="2" type="ORF">UFOPK1603_00913</name>
    <name evidence="3" type="ORF">UFOPK1711_01192</name>
    <name evidence="4" type="ORF">UFOPK2143_00420</name>
    <name evidence="5" type="ORF">UFOPK2350_01780</name>
</gene>
<dbReference type="EMBL" id="CAEZXE010000220">
    <property type="protein sequence ID" value="CAB4695039.1"/>
    <property type="molecule type" value="Genomic_DNA"/>
</dbReference>
<evidence type="ECO:0000313" key="3">
    <source>
        <dbReference type="EMBL" id="CAB4581012.1"/>
    </source>
</evidence>